<sequence length="102" mass="10926">MVLIIHPRYRQVSPPVAFKTAISANKSTAKQWGFEVGNLRPSNEDPRLGTSEKPKRSGSASPGAVGSGTTPAVNARSAVSAIKLLRPPFREFQVAGIEIEQL</sequence>
<feature type="compositionally biased region" description="Basic and acidic residues" evidence="1">
    <location>
        <begin position="42"/>
        <end position="55"/>
    </location>
</feature>
<protein>
    <submittedName>
        <fullName evidence="2">Uncharacterized protein</fullName>
    </submittedName>
</protein>
<evidence type="ECO:0000313" key="2">
    <source>
        <dbReference type="EMBL" id="KAF4146777.1"/>
    </source>
</evidence>
<evidence type="ECO:0000256" key="1">
    <source>
        <dbReference type="SAM" id="MobiDB-lite"/>
    </source>
</evidence>
<proteinExistence type="predicted"/>
<feature type="compositionally biased region" description="Low complexity" evidence="1">
    <location>
        <begin position="57"/>
        <end position="68"/>
    </location>
</feature>
<dbReference type="Proteomes" id="UP000704712">
    <property type="component" value="Unassembled WGS sequence"/>
</dbReference>
<reference evidence="2" key="1">
    <citation type="submission" date="2020-03" db="EMBL/GenBank/DDBJ databases">
        <title>Hybrid Assembly of Korean Phytophthora infestans isolates.</title>
        <authorList>
            <person name="Prokchorchik M."/>
            <person name="Lee Y."/>
            <person name="Seo J."/>
            <person name="Cho J.-H."/>
            <person name="Park Y.-E."/>
            <person name="Jang D.-C."/>
            <person name="Im J.-S."/>
            <person name="Choi J.-G."/>
            <person name="Park H.-J."/>
            <person name="Lee G.-B."/>
            <person name="Lee Y.-G."/>
            <person name="Hong S.-Y."/>
            <person name="Cho K."/>
            <person name="Sohn K.H."/>
        </authorList>
    </citation>
    <scope>NUCLEOTIDE SEQUENCE</scope>
    <source>
        <strain evidence="2">KR_2_A2</strain>
    </source>
</reference>
<name>A0A8S9V3W1_PHYIN</name>
<accession>A0A8S9V3W1</accession>
<organism evidence="2 3">
    <name type="scientific">Phytophthora infestans</name>
    <name type="common">Potato late blight agent</name>
    <name type="synonym">Botrytis infestans</name>
    <dbReference type="NCBI Taxonomy" id="4787"/>
    <lineage>
        <taxon>Eukaryota</taxon>
        <taxon>Sar</taxon>
        <taxon>Stramenopiles</taxon>
        <taxon>Oomycota</taxon>
        <taxon>Peronosporomycetes</taxon>
        <taxon>Peronosporales</taxon>
        <taxon>Peronosporaceae</taxon>
        <taxon>Phytophthora</taxon>
    </lineage>
</organism>
<comment type="caution">
    <text evidence="2">The sequence shown here is derived from an EMBL/GenBank/DDBJ whole genome shotgun (WGS) entry which is preliminary data.</text>
</comment>
<dbReference type="EMBL" id="JAACNO010000560">
    <property type="protein sequence ID" value="KAF4146777.1"/>
    <property type="molecule type" value="Genomic_DNA"/>
</dbReference>
<evidence type="ECO:0000313" key="3">
    <source>
        <dbReference type="Proteomes" id="UP000704712"/>
    </source>
</evidence>
<feature type="region of interest" description="Disordered" evidence="1">
    <location>
        <begin position="33"/>
        <end position="72"/>
    </location>
</feature>
<gene>
    <name evidence="2" type="ORF">GN958_ATG04031</name>
</gene>
<dbReference type="AlphaFoldDB" id="A0A8S9V3W1"/>